<protein>
    <submittedName>
        <fullName evidence="2">Uncharacterized protein</fullName>
    </submittedName>
</protein>
<feature type="region of interest" description="Disordered" evidence="1">
    <location>
        <begin position="50"/>
        <end position="84"/>
    </location>
</feature>
<dbReference type="AlphaFoldDB" id="A0A8H7E449"/>
<dbReference type="Proteomes" id="UP000606974">
    <property type="component" value="Unassembled WGS sequence"/>
</dbReference>
<proteinExistence type="predicted"/>
<accession>A0A8H7E449</accession>
<dbReference type="OrthoDB" id="4140225at2759"/>
<feature type="compositionally biased region" description="Polar residues" evidence="1">
    <location>
        <begin position="50"/>
        <end position="81"/>
    </location>
</feature>
<comment type="caution">
    <text evidence="2">The sequence shown here is derived from an EMBL/GenBank/DDBJ whole genome shotgun (WGS) entry which is preliminary data.</text>
</comment>
<keyword evidence="3" id="KW-1185">Reference proteome</keyword>
<sequence length="361" mass="40353">MPERASIGCANDDLALTDRDLFSLYLRYPEMEQLDVNLEGGDYAEPLLASITTSSPDSSPQSAQLDSSPPSNLTYYESPASSPLGPSDSIPFPDLAIAANDGEVEELSVHFDLTRRSHEIPERAAEFFMEIKSAILSMGSVSFTTTGEVSTEPENLWHINSIADWLISVLGRAAMAVDMEIDDIQTILQLAPFTTRPALEDLWTNYKQMAELIIDCTTIPSQLELDLWDQLCHIYDACVYRPFLAIPRSQGYNEALLEKLDILYNTIMTHATRYKKWMVAMKRVGNDFTKPTMRRILQSPEVMKGILEFEGQLEVAAKSVVQLEIAAREVLATLTAKDRRKQQQSSKHEPSALHRGFASVS</sequence>
<organism evidence="2 3">
    <name type="scientific">Endocarpon pusillum</name>
    <dbReference type="NCBI Taxonomy" id="364733"/>
    <lineage>
        <taxon>Eukaryota</taxon>
        <taxon>Fungi</taxon>
        <taxon>Dikarya</taxon>
        <taxon>Ascomycota</taxon>
        <taxon>Pezizomycotina</taxon>
        <taxon>Eurotiomycetes</taxon>
        <taxon>Chaetothyriomycetidae</taxon>
        <taxon>Verrucariales</taxon>
        <taxon>Verrucariaceae</taxon>
        <taxon>Endocarpon</taxon>
    </lineage>
</organism>
<dbReference type="EMBL" id="JAACFV010000068">
    <property type="protein sequence ID" value="KAF7507463.1"/>
    <property type="molecule type" value="Genomic_DNA"/>
</dbReference>
<feature type="region of interest" description="Disordered" evidence="1">
    <location>
        <begin position="337"/>
        <end position="361"/>
    </location>
</feature>
<name>A0A8H7E449_9EURO</name>
<reference evidence="2" key="1">
    <citation type="submission" date="2020-02" db="EMBL/GenBank/DDBJ databases">
        <authorList>
            <person name="Palmer J.M."/>
        </authorList>
    </citation>
    <scope>NUCLEOTIDE SEQUENCE</scope>
    <source>
        <strain evidence="2">EPUS1.4</strain>
        <tissue evidence="2">Thallus</tissue>
    </source>
</reference>
<evidence type="ECO:0000313" key="2">
    <source>
        <dbReference type="EMBL" id="KAF7507463.1"/>
    </source>
</evidence>
<evidence type="ECO:0000313" key="3">
    <source>
        <dbReference type="Proteomes" id="UP000606974"/>
    </source>
</evidence>
<gene>
    <name evidence="2" type="ORF">GJ744_010394</name>
</gene>
<evidence type="ECO:0000256" key="1">
    <source>
        <dbReference type="SAM" id="MobiDB-lite"/>
    </source>
</evidence>